<dbReference type="GO" id="GO:0016491">
    <property type="term" value="F:oxidoreductase activity"/>
    <property type="evidence" value="ECO:0007669"/>
    <property type="project" value="InterPro"/>
</dbReference>
<dbReference type="GO" id="GO:0016209">
    <property type="term" value="F:antioxidant activity"/>
    <property type="evidence" value="ECO:0007669"/>
    <property type="project" value="InterPro"/>
</dbReference>
<dbReference type="SUPFAM" id="SSF52833">
    <property type="entry name" value="Thioredoxin-like"/>
    <property type="match status" value="1"/>
</dbReference>
<keyword evidence="4" id="KW-1185">Reference proteome</keyword>
<dbReference type="PANTHER" id="PTHR42852:SF13">
    <property type="entry name" value="PROTEIN DIPZ"/>
    <property type="match status" value="1"/>
</dbReference>
<keyword evidence="3" id="KW-0413">Isomerase</keyword>
<organism evidence="3 4">
    <name type="scientific">Chryseolinea serpens</name>
    <dbReference type="NCBI Taxonomy" id="947013"/>
    <lineage>
        <taxon>Bacteria</taxon>
        <taxon>Pseudomonadati</taxon>
        <taxon>Bacteroidota</taxon>
        <taxon>Cytophagia</taxon>
        <taxon>Cytophagales</taxon>
        <taxon>Fulvivirgaceae</taxon>
        <taxon>Chryseolinea</taxon>
    </lineage>
</organism>
<dbReference type="InterPro" id="IPR000866">
    <property type="entry name" value="AhpC/TSA"/>
</dbReference>
<reference evidence="3 4" key="1">
    <citation type="submission" date="2016-11" db="EMBL/GenBank/DDBJ databases">
        <authorList>
            <person name="Jaros S."/>
            <person name="Januszkiewicz K."/>
            <person name="Wedrychowicz H."/>
        </authorList>
    </citation>
    <scope>NUCLEOTIDE SEQUENCE [LARGE SCALE GENOMIC DNA]</scope>
    <source>
        <strain evidence="3 4">DSM 24574</strain>
    </source>
</reference>
<feature type="domain" description="Thioredoxin" evidence="2">
    <location>
        <begin position="47"/>
        <end position="194"/>
    </location>
</feature>
<evidence type="ECO:0000313" key="4">
    <source>
        <dbReference type="Proteomes" id="UP000184212"/>
    </source>
</evidence>
<proteinExistence type="predicted"/>
<dbReference type="OrthoDB" id="6399635at2"/>
<name>A0A1M5VQM6_9BACT</name>
<dbReference type="Pfam" id="PF00578">
    <property type="entry name" value="AhpC-TSA"/>
    <property type="match status" value="1"/>
</dbReference>
<dbReference type="CDD" id="cd02966">
    <property type="entry name" value="TlpA_like_family"/>
    <property type="match status" value="1"/>
</dbReference>
<dbReference type="Proteomes" id="UP000184212">
    <property type="component" value="Unassembled WGS sequence"/>
</dbReference>
<gene>
    <name evidence="3" type="ORF">SAMN04488109_5315</name>
</gene>
<dbReference type="RefSeq" id="WP_084138418.1">
    <property type="nucleotide sequence ID" value="NZ_FQWQ01000004.1"/>
</dbReference>
<dbReference type="InterPro" id="IPR013766">
    <property type="entry name" value="Thioredoxin_domain"/>
</dbReference>
<dbReference type="InterPro" id="IPR036249">
    <property type="entry name" value="Thioredoxin-like_sf"/>
</dbReference>
<accession>A0A1M5VQM6</accession>
<evidence type="ECO:0000313" key="3">
    <source>
        <dbReference type="EMBL" id="SHH77545.1"/>
    </source>
</evidence>
<feature type="transmembrane region" description="Helical" evidence="1">
    <location>
        <begin position="21"/>
        <end position="43"/>
    </location>
</feature>
<keyword evidence="1" id="KW-0472">Membrane</keyword>
<dbReference type="PROSITE" id="PS51352">
    <property type="entry name" value="THIOREDOXIN_2"/>
    <property type="match status" value="1"/>
</dbReference>
<dbReference type="PANTHER" id="PTHR42852">
    <property type="entry name" value="THIOL:DISULFIDE INTERCHANGE PROTEIN DSBE"/>
    <property type="match status" value="1"/>
</dbReference>
<dbReference type="AlphaFoldDB" id="A0A1M5VQM6"/>
<dbReference type="EMBL" id="FQWQ01000004">
    <property type="protein sequence ID" value="SHH77545.1"/>
    <property type="molecule type" value="Genomic_DNA"/>
</dbReference>
<sequence length="194" mass="22001">MDNLKRSQDNMRHLLIKYTSTLIMGYRAGLTSFACVVFVWGMLGCKSKPSEQAAAPEEESITTKIKINNLNNEAIALSQYHGKTVFINIWATWCGPCIKEMPSIERAKNILKDRNIAFLVASNESIEEIQGFATKRNLDLQYVQLQNLEELNIQALPTTYIINPAGELVFLETGYREWDEAANIELLTKIIDNQ</sequence>
<dbReference type="GO" id="GO:0016853">
    <property type="term" value="F:isomerase activity"/>
    <property type="evidence" value="ECO:0007669"/>
    <property type="project" value="UniProtKB-KW"/>
</dbReference>
<keyword evidence="1" id="KW-0812">Transmembrane</keyword>
<keyword evidence="1" id="KW-1133">Transmembrane helix</keyword>
<evidence type="ECO:0000256" key="1">
    <source>
        <dbReference type="SAM" id="Phobius"/>
    </source>
</evidence>
<protein>
    <submittedName>
        <fullName evidence="3">Thiol-disulfide isomerase or thioredoxin</fullName>
    </submittedName>
</protein>
<evidence type="ECO:0000259" key="2">
    <source>
        <dbReference type="PROSITE" id="PS51352"/>
    </source>
</evidence>
<dbReference type="STRING" id="947013.SAMN04488109_5315"/>
<dbReference type="InterPro" id="IPR050553">
    <property type="entry name" value="Thioredoxin_ResA/DsbE_sf"/>
</dbReference>
<dbReference type="Gene3D" id="3.40.30.10">
    <property type="entry name" value="Glutaredoxin"/>
    <property type="match status" value="1"/>
</dbReference>